<dbReference type="EMBL" id="BAAAHH010000055">
    <property type="protein sequence ID" value="GAA0968230.1"/>
    <property type="molecule type" value="Genomic_DNA"/>
</dbReference>
<keyword evidence="2" id="KW-1185">Reference proteome</keyword>
<gene>
    <name evidence="1" type="ORF">GCM10009550_73230</name>
</gene>
<evidence type="ECO:0000313" key="1">
    <source>
        <dbReference type="EMBL" id="GAA0968230.1"/>
    </source>
</evidence>
<protein>
    <recommendedName>
        <fullName evidence="3">Ig-like domain-containing protein</fullName>
    </recommendedName>
</protein>
<comment type="caution">
    <text evidence="1">The sequence shown here is derived from an EMBL/GenBank/DDBJ whole genome shotgun (WGS) entry which is preliminary data.</text>
</comment>
<accession>A0ABN1RYZ3</accession>
<sequence>MGTYPLVTCPFSSLNGTITASGGLNLTTATFNACTFSGPPPVTVTAYYLPWSGSLSGGSATLNVPRLALLIDVGKPVLCIYYGSLAGTYTGTASPLTVSFSGTLNKTATSPFLCSSTVTFSSRYVFAGAGL</sequence>
<name>A0ABN1RYZ3_9ACTN</name>
<reference evidence="1 2" key="1">
    <citation type="journal article" date="2019" name="Int. J. Syst. Evol. Microbiol.">
        <title>The Global Catalogue of Microorganisms (GCM) 10K type strain sequencing project: providing services to taxonomists for standard genome sequencing and annotation.</title>
        <authorList>
            <consortium name="The Broad Institute Genomics Platform"/>
            <consortium name="The Broad Institute Genome Sequencing Center for Infectious Disease"/>
            <person name="Wu L."/>
            <person name="Ma J."/>
        </authorList>
    </citation>
    <scope>NUCLEOTIDE SEQUENCE [LARGE SCALE GENOMIC DNA]</scope>
    <source>
        <strain evidence="1 2">JCM 10696</strain>
    </source>
</reference>
<evidence type="ECO:0008006" key="3">
    <source>
        <dbReference type="Google" id="ProtNLM"/>
    </source>
</evidence>
<proteinExistence type="predicted"/>
<organism evidence="1 2">
    <name type="scientific">Actinocorallia libanotica</name>
    <dbReference type="NCBI Taxonomy" id="46162"/>
    <lineage>
        <taxon>Bacteria</taxon>
        <taxon>Bacillati</taxon>
        <taxon>Actinomycetota</taxon>
        <taxon>Actinomycetes</taxon>
        <taxon>Streptosporangiales</taxon>
        <taxon>Thermomonosporaceae</taxon>
        <taxon>Actinocorallia</taxon>
    </lineage>
</organism>
<dbReference type="Proteomes" id="UP001500665">
    <property type="component" value="Unassembled WGS sequence"/>
</dbReference>
<evidence type="ECO:0000313" key="2">
    <source>
        <dbReference type="Proteomes" id="UP001500665"/>
    </source>
</evidence>